<dbReference type="InterPro" id="IPR050189">
    <property type="entry name" value="MFS_Efflux_Transporters"/>
</dbReference>
<feature type="transmembrane region" description="Helical" evidence="7">
    <location>
        <begin position="54"/>
        <end position="73"/>
    </location>
</feature>
<dbReference type="Proteomes" id="UP000196138">
    <property type="component" value="Chromosome"/>
</dbReference>
<keyword evidence="2" id="KW-1003">Cell membrane</keyword>
<dbReference type="EMBL" id="CP021455">
    <property type="protein sequence ID" value="ARU04508.1"/>
    <property type="molecule type" value="Genomic_DNA"/>
</dbReference>
<keyword evidence="5 7" id="KW-0472">Membrane</keyword>
<evidence type="ECO:0000313" key="9">
    <source>
        <dbReference type="EMBL" id="ARU04508.1"/>
    </source>
</evidence>
<feature type="transmembrane region" description="Helical" evidence="7">
    <location>
        <begin position="418"/>
        <end position="437"/>
    </location>
</feature>
<feature type="transmembrane region" description="Helical" evidence="7">
    <location>
        <begin position="93"/>
        <end position="112"/>
    </location>
</feature>
<feature type="transmembrane region" description="Helical" evidence="7">
    <location>
        <begin position="386"/>
        <end position="406"/>
    </location>
</feature>
<reference evidence="9 10" key="1">
    <citation type="submission" date="2017-05" db="EMBL/GenBank/DDBJ databases">
        <authorList>
            <person name="Song R."/>
            <person name="Chenine A.L."/>
            <person name="Ruprecht R.M."/>
        </authorList>
    </citation>
    <scope>NUCLEOTIDE SEQUENCE [LARGE SCALE GENOMIC DNA]</scope>
    <source>
        <strain evidence="9 10">DSM 26136</strain>
    </source>
</reference>
<feature type="domain" description="Major facilitator superfamily (MFS) profile" evidence="8">
    <location>
        <begin position="58"/>
        <end position="442"/>
    </location>
</feature>
<dbReference type="KEGG" id="cser:CCO03_07305"/>
<dbReference type="Pfam" id="PF07690">
    <property type="entry name" value="MFS_1"/>
    <property type="match status" value="1"/>
</dbReference>
<evidence type="ECO:0000256" key="5">
    <source>
        <dbReference type="ARBA" id="ARBA00023136"/>
    </source>
</evidence>
<comment type="subcellular location">
    <subcellularLocation>
        <location evidence="1">Cell membrane</location>
        <topology evidence="1">Multi-pass membrane protein</topology>
    </subcellularLocation>
</comment>
<proteinExistence type="predicted"/>
<dbReference type="OrthoDB" id="9814303at2"/>
<sequence>MSAADSPARPASDAAAPARAAGPDAGPPEGAALKTSGASAPGAPAGGAATSSGVPALAVAALSFAAFLSGTSLRLTDALLPRLGGEFGMDLAQVARVVTLFAVAYGVAQLLFGPLGDRFGKYRVVAWACVASVLTTLSCALAPGFQTLALGRLLAGATTAAIIPLSMAWIGDNVPYEQRQPVLARFLLGQILGVSAGVWLGGFAADHLSWRTPFVLIAACFALASVLLFWQHRRLRPQAPVASEAQGFVVARMAREFGQVLAKPWARVVLLAVFLEGACLYGVFAFVATHLHHTFGLSLSTAGSMVMLFGFGGVLYAVASPWLVPRLGEVGLIRVGGVLMAVSLGLVALAPLWWWAMPACFVTGLGFYMMHNTLQINATQMAPERRGAAVSAFASCFFMGQALGVATAGRLVAQWGSAQVMLAGATGVLGVSLLFAWRRARRGPA</sequence>
<feature type="transmembrane region" description="Helical" evidence="7">
    <location>
        <begin position="268"/>
        <end position="289"/>
    </location>
</feature>
<gene>
    <name evidence="9" type="ORF">CCO03_07305</name>
</gene>
<dbReference type="PROSITE" id="PS50850">
    <property type="entry name" value="MFS"/>
    <property type="match status" value="1"/>
</dbReference>
<feature type="transmembrane region" description="Helical" evidence="7">
    <location>
        <begin position="149"/>
        <end position="170"/>
    </location>
</feature>
<feature type="transmembrane region" description="Helical" evidence="7">
    <location>
        <begin position="331"/>
        <end position="349"/>
    </location>
</feature>
<keyword evidence="3 7" id="KW-0812">Transmembrane</keyword>
<organism evidence="9 10">
    <name type="scientific">Comamonas serinivorans</name>
    <dbReference type="NCBI Taxonomy" id="1082851"/>
    <lineage>
        <taxon>Bacteria</taxon>
        <taxon>Pseudomonadati</taxon>
        <taxon>Pseudomonadota</taxon>
        <taxon>Betaproteobacteria</taxon>
        <taxon>Burkholderiales</taxon>
        <taxon>Comamonadaceae</taxon>
        <taxon>Comamonas</taxon>
    </lineage>
</organism>
<keyword evidence="4 7" id="KW-1133">Transmembrane helix</keyword>
<protein>
    <submittedName>
        <fullName evidence="9">MFS transporter</fullName>
    </submittedName>
</protein>
<feature type="transmembrane region" description="Helical" evidence="7">
    <location>
        <begin position="182"/>
        <end position="204"/>
    </location>
</feature>
<dbReference type="SUPFAM" id="SSF103473">
    <property type="entry name" value="MFS general substrate transporter"/>
    <property type="match status" value="1"/>
</dbReference>
<feature type="transmembrane region" description="Helical" evidence="7">
    <location>
        <begin position="295"/>
        <end position="319"/>
    </location>
</feature>
<name>A0A1Y0EM71_9BURK</name>
<dbReference type="InterPro" id="IPR036259">
    <property type="entry name" value="MFS_trans_sf"/>
</dbReference>
<dbReference type="Gene3D" id="1.20.1250.20">
    <property type="entry name" value="MFS general substrate transporter like domains"/>
    <property type="match status" value="1"/>
</dbReference>
<dbReference type="InterPro" id="IPR011701">
    <property type="entry name" value="MFS"/>
</dbReference>
<evidence type="ECO:0000256" key="7">
    <source>
        <dbReference type="SAM" id="Phobius"/>
    </source>
</evidence>
<feature type="region of interest" description="Disordered" evidence="6">
    <location>
        <begin position="1"/>
        <end position="39"/>
    </location>
</feature>
<dbReference type="PANTHER" id="PTHR43124:SF3">
    <property type="entry name" value="CHLORAMPHENICOL EFFLUX PUMP RV0191"/>
    <property type="match status" value="1"/>
</dbReference>
<evidence type="ECO:0000256" key="2">
    <source>
        <dbReference type="ARBA" id="ARBA00022475"/>
    </source>
</evidence>
<evidence type="ECO:0000313" key="10">
    <source>
        <dbReference type="Proteomes" id="UP000196138"/>
    </source>
</evidence>
<feature type="transmembrane region" description="Helical" evidence="7">
    <location>
        <begin position="124"/>
        <end position="143"/>
    </location>
</feature>
<dbReference type="RefSeq" id="WP_087279214.1">
    <property type="nucleotide sequence ID" value="NZ_CP021455.1"/>
</dbReference>
<evidence type="ECO:0000256" key="4">
    <source>
        <dbReference type="ARBA" id="ARBA00022989"/>
    </source>
</evidence>
<dbReference type="AlphaFoldDB" id="A0A1Y0EM71"/>
<evidence type="ECO:0000256" key="1">
    <source>
        <dbReference type="ARBA" id="ARBA00004651"/>
    </source>
</evidence>
<evidence type="ECO:0000259" key="8">
    <source>
        <dbReference type="PROSITE" id="PS50850"/>
    </source>
</evidence>
<dbReference type="GO" id="GO:0022857">
    <property type="term" value="F:transmembrane transporter activity"/>
    <property type="evidence" value="ECO:0007669"/>
    <property type="project" value="InterPro"/>
</dbReference>
<evidence type="ECO:0000256" key="6">
    <source>
        <dbReference type="SAM" id="MobiDB-lite"/>
    </source>
</evidence>
<dbReference type="GO" id="GO:0005886">
    <property type="term" value="C:plasma membrane"/>
    <property type="evidence" value="ECO:0007669"/>
    <property type="project" value="UniProtKB-SubCell"/>
</dbReference>
<evidence type="ECO:0000256" key="3">
    <source>
        <dbReference type="ARBA" id="ARBA00022692"/>
    </source>
</evidence>
<dbReference type="InterPro" id="IPR020846">
    <property type="entry name" value="MFS_dom"/>
</dbReference>
<feature type="transmembrane region" description="Helical" evidence="7">
    <location>
        <begin position="355"/>
        <end position="374"/>
    </location>
</feature>
<dbReference type="PANTHER" id="PTHR43124">
    <property type="entry name" value="PURINE EFFLUX PUMP PBUE"/>
    <property type="match status" value="1"/>
</dbReference>
<feature type="transmembrane region" description="Helical" evidence="7">
    <location>
        <begin position="210"/>
        <end position="230"/>
    </location>
</feature>
<keyword evidence="10" id="KW-1185">Reference proteome</keyword>
<accession>A0A1Y0EM71</accession>
<dbReference type="CDD" id="cd17324">
    <property type="entry name" value="MFS_NepI_like"/>
    <property type="match status" value="1"/>
</dbReference>